<keyword evidence="3" id="KW-0732">Signal</keyword>
<feature type="domain" description="EGF-like" evidence="4">
    <location>
        <begin position="431"/>
        <end position="477"/>
    </location>
</feature>
<organism evidence="6">
    <name type="scientific">Fonticula alba</name>
    <name type="common">Slime mold</name>
    <dbReference type="NCBI Taxonomy" id="691883"/>
    <lineage>
        <taxon>Eukaryota</taxon>
        <taxon>Rotosphaerida</taxon>
        <taxon>Fonticulaceae</taxon>
        <taxon>Fonticula</taxon>
    </lineage>
</organism>
<dbReference type="GeneID" id="20529417"/>
<dbReference type="EMBL" id="KB932208">
    <property type="protein sequence ID" value="KCV68399.1"/>
    <property type="molecule type" value="Genomic_DNA"/>
</dbReference>
<feature type="domain" description="EGF-like" evidence="4">
    <location>
        <begin position="867"/>
        <end position="902"/>
    </location>
</feature>
<dbReference type="OMA" id="VDCYFCD"/>
<evidence type="ECO:0000256" key="2">
    <source>
        <dbReference type="SAM" id="Phobius"/>
    </source>
</evidence>
<dbReference type="Gene3D" id="1.10.510.10">
    <property type="entry name" value="Transferase(Phosphotransferase) domain 1"/>
    <property type="match status" value="2"/>
</dbReference>
<evidence type="ECO:0000256" key="3">
    <source>
        <dbReference type="SAM" id="SignalP"/>
    </source>
</evidence>
<feature type="domain" description="EGF-like" evidence="4">
    <location>
        <begin position="1742"/>
        <end position="1777"/>
    </location>
</feature>
<dbReference type="SUPFAM" id="SSF57184">
    <property type="entry name" value="Growth factor receptor domain"/>
    <property type="match status" value="17"/>
</dbReference>
<dbReference type="SMART" id="SM01411">
    <property type="entry name" value="Ephrin_rec_like"/>
    <property type="match status" value="6"/>
</dbReference>
<feature type="signal peptide" evidence="3">
    <location>
        <begin position="1"/>
        <end position="31"/>
    </location>
</feature>
<feature type="domain" description="TNFR-Cys" evidence="5">
    <location>
        <begin position="1016"/>
        <end position="1049"/>
    </location>
</feature>
<feature type="domain" description="EGF-like" evidence="4">
    <location>
        <begin position="815"/>
        <end position="849"/>
    </location>
</feature>
<feature type="domain" description="EGF-like" evidence="4">
    <location>
        <begin position="1194"/>
        <end position="1232"/>
    </location>
</feature>
<gene>
    <name evidence="6" type="ORF">H696_04692</name>
</gene>
<feature type="domain" description="EGF-like" evidence="4">
    <location>
        <begin position="1493"/>
        <end position="1532"/>
    </location>
</feature>
<feature type="domain" description="EGF-like" evidence="4">
    <location>
        <begin position="769"/>
        <end position="799"/>
    </location>
</feature>
<evidence type="ECO:0008006" key="8">
    <source>
        <dbReference type="Google" id="ProtNLM"/>
    </source>
</evidence>
<feature type="domain" description="EGF-like" evidence="4">
    <location>
        <begin position="478"/>
        <end position="519"/>
    </location>
</feature>
<feature type="domain" description="EGF-like" evidence="4">
    <location>
        <begin position="2133"/>
        <end position="2165"/>
    </location>
</feature>
<feature type="domain" description="EGF-like" evidence="4">
    <location>
        <begin position="1233"/>
        <end position="1263"/>
    </location>
</feature>
<feature type="domain" description="TNFR-Cys" evidence="5">
    <location>
        <begin position="718"/>
        <end position="751"/>
    </location>
</feature>
<feature type="domain" description="EGF-like" evidence="4">
    <location>
        <begin position="1792"/>
        <end position="1827"/>
    </location>
</feature>
<feature type="domain" description="EGF-like" evidence="4">
    <location>
        <begin position="2167"/>
        <end position="2219"/>
    </location>
</feature>
<feature type="domain" description="EGF-like" evidence="4">
    <location>
        <begin position="1309"/>
        <end position="1343"/>
    </location>
</feature>
<feature type="domain" description="EGF-like" evidence="4">
    <location>
        <begin position="1533"/>
        <end position="1586"/>
    </location>
</feature>
<feature type="domain" description="EGF-like" evidence="4">
    <location>
        <begin position="116"/>
        <end position="147"/>
    </location>
</feature>
<evidence type="ECO:0000256" key="1">
    <source>
        <dbReference type="SAM" id="MobiDB-lite"/>
    </source>
</evidence>
<dbReference type="SMART" id="SM00261">
    <property type="entry name" value="FU"/>
    <property type="match status" value="44"/>
</dbReference>
<keyword evidence="2" id="KW-1133">Transmembrane helix</keyword>
<dbReference type="PANTHER" id="PTHR15332">
    <property type="entry name" value="PROPROTEIN CONVERTASE SUBTILISIN_KEXIN TYPE 5-LIKE"/>
    <property type="match status" value="1"/>
</dbReference>
<feature type="transmembrane region" description="Helical" evidence="2">
    <location>
        <begin position="2399"/>
        <end position="2425"/>
    </location>
</feature>
<evidence type="ECO:0000313" key="7">
    <source>
        <dbReference type="Proteomes" id="UP000030693"/>
    </source>
</evidence>
<protein>
    <recommendedName>
        <fullName evidence="8">Serine/threonine protein kinase</fullName>
    </recommendedName>
</protein>
<name>A0A058Z2A1_FONAL</name>
<feature type="domain" description="EGF-like" evidence="4">
    <location>
        <begin position="65"/>
        <end position="96"/>
    </location>
</feature>
<feature type="domain" description="EGF-like" evidence="4">
    <location>
        <begin position="317"/>
        <end position="348"/>
    </location>
</feature>
<reference evidence="6" key="1">
    <citation type="submission" date="2013-04" db="EMBL/GenBank/DDBJ databases">
        <title>The Genome Sequence of Fonticula alba ATCC 38817.</title>
        <authorList>
            <consortium name="The Broad Institute Genomics Platform"/>
            <person name="Russ C."/>
            <person name="Cuomo C."/>
            <person name="Burger G."/>
            <person name="Gray M.W."/>
            <person name="Holland P.W.H."/>
            <person name="King N."/>
            <person name="Lang F.B.F."/>
            <person name="Roger A.J."/>
            <person name="Ruiz-Trillo I."/>
            <person name="Brown M."/>
            <person name="Walker B."/>
            <person name="Young S."/>
            <person name="Zeng Q."/>
            <person name="Gargeya S."/>
            <person name="Fitzgerald M."/>
            <person name="Haas B."/>
            <person name="Abouelleil A."/>
            <person name="Allen A.W."/>
            <person name="Alvarado L."/>
            <person name="Arachchi H.M."/>
            <person name="Berlin A.M."/>
            <person name="Chapman S.B."/>
            <person name="Gainer-Dewar J."/>
            <person name="Goldberg J."/>
            <person name="Griggs A."/>
            <person name="Gujja S."/>
            <person name="Hansen M."/>
            <person name="Howarth C."/>
            <person name="Imamovic A."/>
            <person name="Ireland A."/>
            <person name="Larimer J."/>
            <person name="McCowan C."/>
            <person name="Murphy C."/>
            <person name="Pearson M."/>
            <person name="Poon T.W."/>
            <person name="Priest M."/>
            <person name="Roberts A."/>
            <person name="Saif S."/>
            <person name="Shea T."/>
            <person name="Sisk P."/>
            <person name="Sykes S."/>
            <person name="Wortman J."/>
            <person name="Nusbaum C."/>
            <person name="Birren B."/>
        </authorList>
    </citation>
    <scope>NUCLEOTIDE SEQUENCE [LARGE SCALE GENOMIC DNA]</scope>
    <source>
        <strain evidence="6">ATCC 38817</strain>
    </source>
</reference>
<feature type="domain" description="EGF-like" evidence="4">
    <location>
        <begin position="1031"/>
        <end position="1066"/>
    </location>
</feature>
<dbReference type="Gene3D" id="2.10.220.10">
    <property type="entry name" value="Hormone Receptor, Insulin-like Growth Factor Receptor 1, Chain A, domain 2"/>
    <property type="match status" value="27"/>
</dbReference>
<dbReference type="RefSeq" id="XP_009496831.1">
    <property type="nucleotide sequence ID" value="XM_009498556.1"/>
</dbReference>
<keyword evidence="2" id="KW-0812">Transmembrane</keyword>
<feature type="domain" description="EGF-like" evidence="4">
    <location>
        <begin position="2021"/>
        <end position="2052"/>
    </location>
</feature>
<feature type="domain" description="EGF-like" evidence="4">
    <location>
        <begin position="1279"/>
        <end position="1308"/>
    </location>
</feature>
<dbReference type="eggNOG" id="KOG3525">
    <property type="taxonomic scope" value="Eukaryota"/>
</dbReference>
<dbReference type="OrthoDB" id="300641at2759"/>
<keyword evidence="2" id="KW-0472">Membrane</keyword>
<feature type="domain" description="EGF-like" evidence="4">
    <location>
        <begin position="1970"/>
        <end position="2002"/>
    </location>
</feature>
<feature type="domain" description="TNFR-Cys" evidence="5">
    <location>
        <begin position="354"/>
        <end position="383"/>
    </location>
</feature>
<dbReference type="PANTHER" id="PTHR15332:SF175">
    <property type="entry name" value="PROPROTEIN CONVERTASE SUBTILISIN_KEXIN TYPE 5-LIKE"/>
    <property type="match status" value="1"/>
</dbReference>
<feature type="domain" description="EGF-like" evidence="4">
    <location>
        <begin position="527"/>
        <end position="568"/>
    </location>
</feature>
<feature type="domain" description="EGF-like" evidence="4">
    <location>
        <begin position="733"/>
        <end position="768"/>
    </location>
</feature>
<feature type="region of interest" description="Disordered" evidence="1">
    <location>
        <begin position="2622"/>
        <end position="2647"/>
    </location>
</feature>
<evidence type="ECO:0000313" key="6">
    <source>
        <dbReference type="EMBL" id="KCV68399.1"/>
    </source>
</evidence>
<feature type="domain" description="EGF-like" evidence="4">
    <location>
        <begin position="569"/>
        <end position="599"/>
    </location>
</feature>
<feature type="domain" description="TNFR-Cys" evidence="5">
    <location>
        <begin position="852"/>
        <end position="885"/>
    </location>
</feature>
<dbReference type="SUPFAM" id="SSF56112">
    <property type="entry name" value="Protein kinase-like (PK-like)"/>
    <property type="match status" value="1"/>
</dbReference>
<evidence type="ECO:0000259" key="5">
    <source>
        <dbReference type="SMART" id="SM00208"/>
    </source>
</evidence>
<feature type="compositionally biased region" description="Polar residues" evidence="1">
    <location>
        <begin position="2100"/>
        <end position="2111"/>
    </location>
</feature>
<accession>A0A058Z2A1</accession>
<feature type="domain" description="EGF-like" evidence="4">
    <location>
        <begin position="219"/>
        <end position="250"/>
    </location>
</feature>
<feature type="domain" description="EGF-like" evidence="4">
    <location>
        <begin position="273"/>
        <end position="316"/>
    </location>
</feature>
<feature type="domain" description="EGF-like" evidence="4">
    <location>
        <begin position="949"/>
        <end position="979"/>
    </location>
</feature>
<dbReference type="InterPro" id="IPR009030">
    <property type="entry name" value="Growth_fac_rcpt_cys_sf"/>
</dbReference>
<feature type="domain" description="TNFR-Cys" evidence="5">
    <location>
        <begin position="636"/>
        <end position="669"/>
    </location>
</feature>
<feature type="domain" description="TNFR-Cys" evidence="5">
    <location>
        <begin position="203"/>
        <end position="238"/>
    </location>
</feature>
<dbReference type="SMART" id="SM00208">
    <property type="entry name" value="TNFR"/>
    <property type="match status" value="7"/>
</dbReference>
<sequence length="2707" mass="270537">MVGRHPRPRAPLLGILLLLLLLLLLRPGTSGALARRGVSPPGPAPVSLAMADAPGPASPTADPPACHPTCAQCFGPTGQDCLRCPDGRALHQGACLPACPAGFFPTPSTEGTLCRSCHTSCAGCIASDAGACTACQPGLVLLEGRCQPGACPAGTFPDPTSDSAPCRACHRSCSTCTGPDAGHCLSCPGHAVLTGDGACRPACPAGHYLSPDRVPSCRACHATCAACRHGQAADCTACPAGRQLSLGRCVSPCGPGATLHQEACVACHASCTECSGPGQGHCLACSAGLWLGPDGRCLGQCPAGWFPEPAPGRRCLACPAPCDQCVSSTECTVCRAGWQLDPGSSTCRPAAGACPQGRYPAAGKCLPCHHSCRACSGPSEAECLLCPAHRVHWPGAGTCPLVCPAAEYLESGDPPDPTGRRCAPCARGCRACAGPSPSACSQCQAPFLQVGDQCLASCPAGFIQVPDLTQPDVASCRACPAPCTACVAVLQQAGDPACLACSPGYALVPAAPGGPGSCVSCPARCLECSDPARCHRCEAGFQPDPSSGACLPSCPPGTWFHPTARACQPCAGPCARCLDAPDHCTACTPGTYLSQGTCAGCHASCSECQGEAACTACAPGLVFPGPPGQSLCTDACPAGQFADLPAGRCSPCVGPCAECLGAADRCTACLPGAFPAGGTCAACHGSCATCPGPEACATCAEGHLFAGAPGQSLCLAACPAGTFPDSAAGRCTPCHATCAACTGAARQCTACAPGFRPEGPWSEAGRCVACPDGCAGCDAAGRCTACAPGLQLTPAGQCASDCPAGHYPQADACLPCHESCASCSGARACGTCQPGLVFASPDGLPSLCVFSCPEGHFADPQSGRCAACHASCAACTTAAGQCTACAPAFRPEGAWSTAGRCVACPAGCAACDPAGRCTACTGALLLTPGGACESSCPAGQFAASGRCHPCRAPCVQCIDTADHCITCIRGTFLREAVCTACDASCAACSTAQACSTCAEGHLFAGAPGQSLCLAACPAGTFPDPAAGRCAPCHASCAACTTAADQCTACAPAFRPEGAWSEAGRCVACPTACSACDPAGRCTACTGALLLAPDGTCASACPAHTWPDTGARVCRPCQAPCSRCTGPRACVSCLPGTYLDRDACLPCDASCAACPGPAACDTCARGLLFAGEPGHSLCLAACPAGTFPAVDRCAACHATCAACTGAARQCTACAPRHRPEGDWPAGGAGGRCVPCPAACTACDPAGRCTACAPGLQLTPAGQCASGCPAGHYPQADACLPCQAPCAECTGPGHCLSCPPGAFLQLDTCAECDASCAACSDGRSCDVCRPGHFFARPAGLPGLCLDACPAGSLPLAGHCTPCHASCAACATAADRCTRCAPAFRPEGAWSEAGRCVACPAGCAACDPAGRCTACTGALLLAPDGTCASACPAATFPHDRAVCLPCDPSCSRCTDDQACLECAPGLVFLSPDPGARSLCVGTCPAGFLPEGPRCLACVAPCARCTEAPDRCTACLPGLRLAEPAELAAQPAAQCVPCPAECAGCLPDGRCTACPDAPGPGARPVLSPFGRCLAHCPAGWYADPEAGRCRPCNGSCATCSGPSACDTCQPGLVFLAPGARPAEAPDPAPPGPGGTLCTDVCPAGQVPGRTPDPAASPQCVPCAGACATCVHTPDQCVACAPGHRPHTPHDLPGACVPCPTGCHDCLDNGRCLACLPGSGLVLTPAGRCAAACPDGWFASGHGHCLRCADECATCTGPLPAHCTACRPGASLLPAPGPGHCATPCPAGHFRDDTSPECRACHRDCASCTGPTSGHCVECSAPGLLQLDGHCVDACPDSFFPQAGRRCVRCHGACHACAGPGPGDCLSCPAGLVALSLVAAGRPRACGSFCPAGSALDPEAVACRACPADCPQCDAAGVCQACGPGWLLAAGAPASAGISAPLAGPGPGPGPPQPACIRGPDCPAGAAPHGTRCLACAAGCATCAGPEADQCLTCAPGFDTPFEGACLAACPQAGYFPHPRTGQCVGCHASCLACTSIQEDACTACPPDHALWQGTCLAACPAGTFRQAPDSPDASGSSGHQDAPGSSGHQDAPGSSGHQDAPGSSGHQDASGSSDHQGAPAPPGMQDAPVPSGYRCIPCDSECAGCEGPGPGHCTGCPAGRLLGPDGHCLDECPTGFGPCHSDGRCIRCPAGCARCQPAPDQCQSGVCLACQPGLFLGLDSQCHDACPVGEFPPASVPGQCFQCAKACASCASSAEACTSCADADHWLVLGTGECTRAACPEMGFATFHDPAIGRVCIPCHVAGCEFCSLPPAADPGCRRLADRGITCPDLDRCDRCASGRSILPGGQAADQCVLACPGGFFSSSTPGSGALRCMNCAPGCNHCQGPLPVDCLDERPEPSSRPLALGLGIGIGSALLILLIIGVIVLVIVRRHRAPHLLLPKTTAPDYDATVLNTLPELSMPGAALVSADYDFIPIEEGKLGEGAQASVYSARVVGDGLISRLRCPAIVAIKRSKESIQDDLRDFLFQNEISLMWLARGQPNIVQIFGYSERPQALIMEKFDSCLQTLLFSGVALAMDESLDLMADSLRAFETQQPILPALYLQSDVYSTAVLLWVILARRAPSHEKHRKKISRDTQAGCRPAPGPVFDRWTAPDDRAAADRVLGLVERAWAADPTHRPTAGALHRVLVDIRAGMAGPAPAQAESGPPPGPG</sequence>
<dbReference type="Proteomes" id="UP000030693">
    <property type="component" value="Unassembled WGS sequence"/>
</dbReference>
<dbReference type="InterPro" id="IPR001368">
    <property type="entry name" value="TNFR/NGFR_Cys_rich_reg"/>
</dbReference>
<feature type="domain" description="EGF-like" evidence="4">
    <location>
        <begin position="1359"/>
        <end position="1394"/>
    </location>
</feature>
<feature type="domain" description="EGF-like" evidence="4">
    <location>
        <begin position="600"/>
        <end position="633"/>
    </location>
</feature>
<evidence type="ECO:0000259" key="4">
    <source>
        <dbReference type="SMART" id="SM00181"/>
    </source>
</evidence>
<feature type="domain" description="EGF-like" evidence="4">
    <location>
        <begin position="651"/>
        <end position="681"/>
    </location>
</feature>
<feature type="chain" id="PRO_5001566580" description="Serine/threonine protein kinase" evidence="3">
    <location>
        <begin position="32"/>
        <end position="2707"/>
    </location>
</feature>
<dbReference type="InterPro" id="IPR006212">
    <property type="entry name" value="Furin_repeat"/>
</dbReference>
<dbReference type="CDD" id="cd00064">
    <property type="entry name" value="FU"/>
    <property type="match status" value="9"/>
</dbReference>
<keyword evidence="7" id="KW-1185">Reference proteome</keyword>
<dbReference type="InterPro" id="IPR000742">
    <property type="entry name" value="EGF"/>
</dbReference>
<dbReference type="SMART" id="SM00181">
    <property type="entry name" value="EGF"/>
    <property type="match status" value="33"/>
</dbReference>
<feature type="domain" description="EGF-like" evidence="4">
    <location>
        <begin position="1693"/>
        <end position="1725"/>
    </location>
</feature>
<feature type="domain" description="EGF-like" evidence="4">
    <location>
        <begin position="1657"/>
        <end position="1692"/>
    </location>
</feature>
<proteinExistence type="predicted"/>
<feature type="domain" description="TNFR-Cys" evidence="5">
    <location>
        <begin position="1181"/>
        <end position="1212"/>
    </location>
</feature>
<feature type="region of interest" description="Disordered" evidence="1">
    <location>
        <begin position="2063"/>
        <end position="2122"/>
    </location>
</feature>
<feature type="domain" description="EGF-like" evidence="4">
    <location>
        <begin position="1115"/>
        <end position="1144"/>
    </location>
</feature>
<dbReference type="InterPro" id="IPR011009">
    <property type="entry name" value="Kinase-like_dom_sf"/>
</dbReference>